<dbReference type="EC" id="2.4.1.1" evidence="4"/>
<keyword evidence="6" id="KW-0808">Transferase</keyword>
<evidence type="ECO:0000256" key="3">
    <source>
        <dbReference type="ARBA" id="ARBA00006047"/>
    </source>
</evidence>
<keyword evidence="5" id="KW-0328">Glycosyltransferase</keyword>
<proteinExistence type="inferred from homology"/>
<evidence type="ECO:0000256" key="6">
    <source>
        <dbReference type="ARBA" id="ARBA00022679"/>
    </source>
</evidence>
<dbReference type="GO" id="GO:0005975">
    <property type="term" value="P:carbohydrate metabolic process"/>
    <property type="evidence" value="ECO:0007669"/>
    <property type="project" value="InterPro"/>
</dbReference>
<dbReference type="InterPro" id="IPR052182">
    <property type="entry name" value="Glycogen/Maltodextrin_Phosph"/>
</dbReference>
<dbReference type="PANTHER" id="PTHR42655:SF1">
    <property type="entry name" value="GLYCOGEN PHOSPHORYLASE"/>
    <property type="match status" value="1"/>
</dbReference>
<keyword evidence="7" id="KW-0663">Pyridoxal phosphate</keyword>
<evidence type="ECO:0000313" key="11">
    <source>
        <dbReference type="Proteomes" id="UP000621436"/>
    </source>
</evidence>
<dbReference type="InterPro" id="IPR011834">
    <property type="entry name" value="Agluc_phsphrylas"/>
</dbReference>
<dbReference type="GO" id="GO:0030170">
    <property type="term" value="F:pyridoxal phosphate binding"/>
    <property type="evidence" value="ECO:0007669"/>
    <property type="project" value="InterPro"/>
</dbReference>
<accession>A0A931F805</accession>
<evidence type="ECO:0000313" key="10">
    <source>
        <dbReference type="EMBL" id="MBF8437231.1"/>
    </source>
</evidence>
<evidence type="ECO:0000256" key="9">
    <source>
        <dbReference type="ARBA" id="ARBA00025174"/>
    </source>
</evidence>
<dbReference type="Pfam" id="PF00343">
    <property type="entry name" value="Phosphorylase"/>
    <property type="match status" value="1"/>
</dbReference>
<dbReference type="InterPro" id="IPR000811">
    <property type="entry name" value="Glyco_trans_35"/>
</dbReference>
<keyword evidence="8" id="KW-0119">Carbohydrate metabolism</keyword>
<organism evidence="10 11">
    <name type="scientific">Halonatronomonas betaini</name>
    <dbReference type="NCBI Taxonomy" id="2778430"/>
    <lineage>
        <taxon>Bacteria</taxon>
        <taxon>Bacillati</taxon>
        <taxon>Bacillota</taxon>
        <taxon>Clostridia</taxon>
        <taxon>Halanaerobiales</taxon>
        <taxon>Halarsenatibacteraceae</taxon>
        <taxon>Halonatronomonas</taxon>
    </lineage>
</organism>
<name>A0A931F805_9FIRM</name>
<dbReference type="EMBL" id="JADPIE010000004">
    <property type="protein sequence ID" value="MBF8437231.1"/>
    <property type="molecule type" value="Genomic_DNA"/>
</dbReference>
<dbReference type="NCBIfam" id="TIGR02094">
    <property type="entry name" value="more_P_ylases"/>
    <property type="match status" value="1"/>
</dbReference>
<dbReference type="Gene3D" id="3.40.50.2000">
    <property type="entry name" value="Glycogen Phosphorylase B"/>
    <property type="match status" value="3"/>
</dbReference>
<evidence type="ECO:0000256" key="7">
    <source>
        <dbReference type="ARBA" id="ARBA00022898"/>
    </source>
</evidence>
<sequence length="552" mass="62857">MSKKIKETKVAYFCMEYGLDENLPIYAGGLGILAGDVLKAAKENEYPLIGIGLLWRQGYTNQIIGDDDRPVDTYPRNDHIYDLAEDTGKEITVSIKNKEVICKIYKLDCYDNSELYLLDTNHPDNDGEAKWITGQLYGWFSEERIAQEIVLGIGGIKAMRELDLDIDVYHFNEGHAALAATELIKEKRAKGATFEEALEDVREEVVFTTHTPVPQGNEEHSLKTLEYMGAFNGLTIDQMVRIGGAPFNMTVAGLRLSSVANGVAQLHGETANKMWEDVDDRAPIKAITNGVHLNTWVDQRMIDAYKDKGDLWSTHQEIKSELIDFVADKTGTELDEDKLLIGFARRAAPYKRADLIFSDLEKIRPYFEKGEIQIIFSGKAHPLDDTGKELVEILVEMTKEFPDSVVFLEDYDMEIGRMLTRGVDVWLNNPRRPKEASGTSGMKAAMNGILNVSILDGWWPEACEHGVNGWQFGDAFESEDVEEQDKHDLEALYEVLLEEVLPTYYDKKDKWKKMMRESIASTLERFNAKVMIENYYQMMYSKKVRKNADRKY</sequence>
<dbReference type="GO" id="GO:0008184">
    <property type="term" value="F:glycogen phosphorylase activity"/>
    <property type="evidence" value="ECO:0007669"/>
    <property type="project" value="InterPro"/>
</dbReference>
<comment type="cofactor">
    <cofactor evidence="2">
        <name>pyridoxal 5'-phosphate</name>
        <dbReference type="ChEBI" id="CHEBI:597326"/>
    </cofactor>
</comment>
<dbReference type="PANTHER" id="PTHR42655">
    <property type="entry name" value="GLYCOGEN PHOSPHORYLASE"/>
    <property type="match status" value="1"/>
</dbReference>
<keyword evidence="11" id="KW-1185">Reference proteome</keyword>
<comment type="caution">
    <text evidence="10">The sequence shown here is derived from an EMBL/GenBank/DDBJ whole genome shotgun (WGS) entry which is preliminary data.</text>
</comment>
<evidence type="ECO:0000256" key="2">
    <source>
        <dbReference type="ARBA" id="ARBA00001933"/>
    </source>
</evidence>
<protein>
    <recommendedName>
        <fullName evidence="4">glycogen phosphorylase</fullName>
        <ecNumber evidence="4">2.4.1.1</ecNumber>
    </recommendedName>
</protein>
<evidence type="ECO:0000256" key="4">
    <source>
        <dbReference type="ARBA" id="ARBA00012591"/>
    </source>
</evidence>
<gene>
    <name evidence="10" type="primary">glgP</name>
    <name evidence="10" type="ORF">I0Q91_09090</name>
</gene>
<reference evidence="10" key="1">
    <citation type="submission" date="2020-11" db="EMBL/GenBank/DDBJ databases">
        <title>Halonatronomonas betainensis gen. nov., sp. nov. a novel haloalkaliphilic representative of the family Halanaerobiacae capable of betaine degradation.</title>
        <authorList>
            <person name="Boltyanskaya Y."/>
            <person name="Kevbrin V."/>
            <person name="Detkova E."/>
            <person name="Grouzdev D.S."/>
            <person name="Koziaeva V."/>
            <person name="Zhilina T."/>
        </authorList>
    </citation>
    <scope>NUCLEOTIDE SEQUENCE</scope>
    <source>
        <strain evidence="10">Z-7014</strain>
    </source>
</reference>
<comment type="catalytic activity">
    <reaction evidence="1">
        <text>[(1-&gt;4)-alpha-D-glucosyl](n) + phosphate = [(1-&gt;4)-alpha-D-glucosyl](n-1) + alpha-D-glucose 1-phosphate</text>
        <dbReference type="Rhea" id="RHEA:41732"/>
        <dbReference type="Rhea" id="RHEA-COMP:9584"/>
        <dbReference type="Rhea" id="RHEA-COMP:9586"/>
        <dbReference type="ChEBI" id="CHEBI:15444"/>
        <dbReference type="ChEBI" id="CHEBI:43474"/>
        <dbReference type="ChEBI" id="CHEBI:58601"/>
        <dbReference type="EC" id="2.4.1.1"/>
    </reaction>
</comment>
<evidence type="ECO:0000256" key="1">
    <source>
        <dbReference type="ARBA" id="ARBA00001275"/>
    </source>
</evidence>
<dbReference type="AlphaFoldDB" id="A0A931F805"/>
<comment type="similarity">
    <text evidence="3">Belongs to the glycogen phosphorylase family.</text>
</comment>
<comment type="function">
    <text evidence="9">Phosphorylase is an important allosteric enzyme in carbohydrate metabolism. Enzymes from different sources differ in their regulatory mechanisms and in their natural substrates. However, all known phosphorylases share catalytic and structural properties.</text>
</comment>
<dbReference type="Proteomes" id="UP000621436">
    <property type="component" value="Unassembled WGS sequence"/>
</dbReference>
<dbReference type="SUPFAM" id="SSF53756">
    <property type="entry name" value="UDP-Glycosyltransferase/glycogen phosphorylase"/>
    <property type="match status" value="1"/>
</dbReference>
<dbReference type="PROSITE" id="PS00102">
    <property type="entry name" value="PHOSPHORYLASE"/>
    <property type="match status" value="1"/>
</dbReference>
<evidence type="ECO:0000256" key="8">
    <source>
        <dbReference type="ARBA" id="ARBA00023277"/>
    </source>
</evidence>
<evidence type="ECO:0000256" key="5">
    <source>
        <dbReference type="ARBA" id="ARBA00022676"/>
    </source>
</evidence>
<dbReference type="RefSeq" id="WP_270454193.1">
    <property type="nucleotide sequence ID" value="NZ_JADPIE010000004.1"/>
</dbReference>
<dbReference type="InterPro" id="IPR035090">
    <property type="entry name" value="Pyridoxal_P_attach_site"/>
</dbReference>